<dbReference type="Gene3D" id="3.40.50.10320">
    <property type="entry name" value="LmbE-like"/>
    <property type="match status" value="1"/>
</dbReference>
<organism evidence="3 4">
    <name type="scientific">Actinopolymorpha rutila</name>
    <dbReference type="NCBI Taxonomy" id="446787"/>
    <lineage>
        <taxon>Bacteria</taxon>
        <taxon>Bacillati</taxon>
        <taxon>Actinomycetota</taxon>
        <taxon>Actinomycetes</taxon>
        <taxon>Propionibacteriales</taxon>
        <taxon>Actinopolymorphaceae</taxon>
        <taxon>Actinopolymorpha</taxon>
    </lineage>
</organism>
<dbReference type="AlphaFoldDB" id="A0A852ZHD0"/>
<evidence type="ECO:0000313" key="4">
    <source>
        <dbReference type="Proteomes" id="UP000579605"/>
    </source>
</evidence>
<protein>
    <submittedName>
        <fullName evidence="3">LmbE family N-acetylglucosaminyl deacetylase</fullName>
    </submittedName>
</protein>
<accession>A0A852ZHD0</accession>
<gene>
    <name evidence="3" type="ORF">F4554_004962</name>
</gene>
<dbReference type="Proteomes" id="UP000579605">
    <property type="component" value="Unassembled WGS sequence"/>
</dbReference>
<reference evidence="3 4" key="1">
    <citation type="submission" date="2020-07" db="EMBL/GenBank/DDBJ databases">
        <title>Sequencing the genomes of 1000 actinobacteria strains.</title>
        <authorList>
            <person name="Klenk H.-P."/>
        </authorList>
    </citation>
    <scope>NUCLEOTIDE SEQUENCE [LARGE SCALE GENOMIC DNA]</scope>
    <source>
        <strain evidence="3 4">DSM 18448</strain>
    </source>
</reference>
<dbReference type="SUPFAM" id="SSF102588">
    <property type="entry name" value="LmbE-like"/>
    <property type="match status" value="1"/>
</dbReference>
<evidence type="ECO:0000256" key="2">
    <source>
        <dbReference type="SAM" id="MobiDB-lite"/>
    </source>
</evidence>
<name>A0A852ZHD0_9ACTN</name>
<sequence length="251" mass="27763">MRYACVFAHPDDEMRCLGTLLRLHEQGHEIAFVTLTGGDKGLPFSGPDSHERAVAVREAEIRTVAKAFDASYLCLGREDGFLYDDEPLRHDLIAALRTVDPEVIFTHWTNDYNADHVVTAKAVVDTALWTNLGSFEPHVPANDHVPRIFHVDTGAGYGFEATHFVELTAGHVARKAELIRAHASQMDVMRHLRGHDYADEMADSDRVTGARLMVAHAEGFRPCLAERRIPWPSDLPGRPAHASPAGRKGTA</sequence>
<keyword evidence="1" id="KW-0862">Zinc</keyword>
<dbReference type="PANTHER" id="PTHR12993">
    <property type="entry name" value="N-ACETYLGLUCOSAMINYL-PHOSPHATIDYLINOSITOL DE-N-ACETYLASE-RELATED"/>
    <property type="match status" value="1"/>
</dbReference>
<evidence type="ECO:0000256" key="1">
    <source>
        <dbReference type="ARBA" id="ARBA00022833"/>
    </source>
</evidence>
<dbReference type="InterPro" id="IPR003737">
    <property type="entry name" value="GlcNAc_PI_deacetylase-related"/>
</dbReference>
<dbReference type="PANTHER" id="PTHR12993:SF11">
    <property type="entry name" value="N-ACETYLGLUCOSAMINYL-PHOSPHATIDYLINOSITOL DE-N-ACETYLASE"/>
    <property type="match status" value="1"/>
</dbReference>
<proteinExistence type="predicted"/>
<dbReference type="Pfam" id="PF02585">
    <property type="entry name" value="PIG-L"/>
    <property type="match status" value="1"/>
</dbReference>
<dbReference type="GO" id="GO:0016137">
    <property type="term" value="P:glycoside metabolic process"/>
    <property type="evidence" value="ECO:0007669"/>
    <property type="project" value="UniProtKB-ARBA"/>
</dbReference>
<comment type="caution">
    <text evidence="3">The sequence shown here is derived from an EMBL/GenBank/DDBJ whole genome shotgun (WGS) entry which is preliminary data.</text>
</comment>
<dbReference type="EMBL" id="JACBZH010000001">
    <property type="protein sequence ID" value="NYH92324.1"/>
    <property type="molecule type" value="Genomic_DNA"/>
</dbReference>
<feature type="region of interest" description="Disordered" evidence="2">
    <location>
        <begin position="231"/>
        <end position="251"/>
    </location>
</feature>
<dbReference type="InterPro" id="IPR024078">
    <property type="entry name" value="LmbE-like_dom_sf"/>
</dbReference>
<keyword evidence="4" id="KW-1185">Reference proteome</keyword>
<evidence type="ECO:0000313" key="3">
    <source>
        <dbReference type="EMBL" id="NYH92324.1"/>
    </source>
</evidence>
<dbReference type="RefSeq" id="WP_179789766.1">
    <property type="nucleotide sequence ID" value="NZ_BAAARR010000005.1"/>
</dbReference>
<dbReference type="GO" id="GO:0016811">
    <property type="term" value="F:hydrolase activity, acting on carbon-nitrogen (but not peptide) bonds, in linear amides"/>
    <property type="evidence" value="ECO:0007669"/>
    <property type="project" value="TreeGrafter"/>
</dbReference>